<keyword evidence="4" id="KW-0732">Signal</keyword>
<proteinExistence type="inferred from homology"/>
<keyword evidence="1 3" id="KW-0378">Hydrolase</keyword>
<dbReference type="InterPro" id="IPR017853">
    <property type="entry name" value="GH"/>
</dbReference>
<evidence type="ECO:0000256" key="4">
    <source>
        <dbReference type="SAM" id="SignalP"/>
    </source>
</evidence>
<evidence type="ECO:0000313" key="6">
    <source>
        <dbReference type="EMBL" id="MBC2607247.1"/>
    </source>
</evidence>
<dbReference type="RefSeq" id="WP_185661100.1">
    <property type="nucleotide sequence ID" value="NZ_CAWPOO010000012.1"/>
</dbReference>
<sequence>MTKTATALLSAILLFTTACEQTETIDSDAETAPSTVSQLSVEGTQLVNEAGEAVVLRGVSYGWHNWWPRFYNKESVKWLADDWGVDVVRAAMGLHYDEPELTYNAEPEKAVEIISKVVDGAIESGIYVIIDFHSHHLELELAKTFFGDMAAKYGDQPNVIYEIYNEPIDDSWTELKAYAKEVIEVIREHDPDNIILVGNPHWDQDLHIVADDQIKGVSNIMYTLHYYAATHGDYLRERGDYALSKGAPIFISESAGMEASGDGPMDYEAWQIWQDWAEKNKLSWITWSVADKDETCSFLYPSASDTGPWEEKDLKESAKATRAILRKKAGLD</sequence>
<dbReference type="PROSITE" id="PS00659">
    <property type="entry name" value="GLYCOSYL_HYDROL_F5"/>
    <property type="match status" value="1"/>
</dbReference>
<dbReference type="InterPro" id="IPR018087">
    <property type="entry name" value="Glyco_hydro_5_CS"/>
</dbReference>
<evidence type="ECO:0000256" key="1">
    <source>
        <dbReference type="ARBA" id="ARBA00022801"/>
    </source>
</evidence>
<dbReference type="PROSITE" id="PS51257">
    <property type="entry name" value="PROKAR_LIPOPROTEIN"/>
    <property type="match status" value="1"/>
</dbReference>
<feature type="chain" id="PRO_5030961639" evidence="4">
    <location>
        <begin position="21"/>
        <end position="332"/>
    </location>
</feature>
<dbReference type="InterPro" id="IPR001547">
    <property type="entry name" value="Glyco_hydro_5"/>
</dbReference>
<feature type="signal peptide" evidence="4">
    <location>
        <begin position="1"/>
        <end position="20"/>
    </location>
</feature>
<comment type="caution">
    <text evidence="6">The sequence shown here is derived from an EMBL/GenBank/DDBJ whole genome shotgun (WGS) entry which is preliminary data.</text>
</comment>
<dbReference type="Gene3D" id="3.20.20.80">
    <property type="entry name" value="Glycosidases"/>
    <property type="match status" value="1"/>
</dbReference>
<dbReference type="EMBL" id="JACHVC010000012">
    <property type="protein sequence ID" value="MBC2607247.1"/>
    <property type="molecule type" value="Genomic_DNA"/>
</dbReference>
<dbReference type="PANTHER" id="PTHR34142">
    <property type="entry name" value="ENDO-BETA-1,4-GLUCANASE A"/>
    <property type="match status" value="1"/>
</dbReference>
<evidence type="ECO:0000259" key="5">
    <source>
        <dbReference type="Pfam" id="PF00150"/>
    </source>
</evidence>
<accession>A0A7X1B805</accession>
<dbReference type="SUPFAM" id="SSF51445">
    <property type="entry name" value="(Trans)glycosidases"/>
    <property type="match status" value="1"/>
</dbReference>
<gene>
    <name evidence="6" type="ORF">H5P27_14430</name>
</gene>
<keyword evidence="7" id="KW-1185">Reference proteome</keyword>
<dbReference type="GO" id="GO:0000272">
    <property type="term" value="P:polysaccharide catabolic process"/>
    <property type="evidence" value="ECO:0007669"/>
    <property type="project" value="InterPro"/>
</dbReference>
<dbReference type="Pfam" id="PF00150">
    <property type="entry name" value="Cellulase"/>
    <property type="match status" value="1"/>
</dbReference>
<dbReference type="GO" id="GO:0004553">
    <property type="term" value="F:hydrolase activity, hydrolyzing O-glycosyl compounds"/>
    <property type="evidence" value="ECO:0007669"/>
    <property type="project" value="InterPro"/>
</dbReference>
<protein>
    <submittedName>
        <fullName evidence="6">Glycoside hydrolase family 5 protein</fullName>
    </submittedName>
</protein>
<feature type="domain" description="Glycoside hydrolase family 5" evidence="5">
    <location>
        <begin position="47"/>
        <end position="292"/>
    </location>
</feature>
<keyword evidence="2 3" id="KW-0326">Glycosidase</keyword>
<organism evidence="6 7">
    <name type="scientific">Pelagicoccus albus</name>
    <dbReference type="NCBI Taxonomy" id="415222"/>
    <lineage>
        <taxon>Bacteria</taxon>
        <taxon>Pseudomonadati</taxon>
        <taxon>Verrucomicrobiota</taxon>
        <taxon>Opitutia</taxon>
        <taxon>Puniceicoccales</taxon>
        <taxon>Pelagicoccaceae</taxon>
        <taxon>Pelagicoccus</taxon>
    </lineage>
</organism>
<name>A0A7X1B805_9BACT</name>
<evidence type="ECO:0000256" key="3">
    <source>
        <dbReference type="RuleBase" id="RU361153"/>
    </source>
</evidence>
<dbReference type="PANTHER" id="PTHR34142:SF1">
    <property type="entry name" value="GLYCOSIDE HYDROLASE FAMILY 5 DOMAIN-CONTAINING PROTEIN"/>
    <property type="match status" value="1"/>
</dbReference>
<evidence type="ECO:0000256" key="2">
    <source>
        <dbReference type="ARBA" id="ARBA00023295"/>
    </source>
</evidence>
<reference evidence="6 7" key="1">
    <citation type="submission" date="2020-07" db="EMBL/GenBank/DDBJ databases">
        <authorList>
            <person name="Feng X."/>
        </authorList>
    </citation>
    <scope>NUCLEOTIDE SEQUENCE [LARGE SCALE GENOMIC DNA]</scope>
    <source>
        <strain evidence="6 7">JCM23202</strain>
    </source>
</reference>
<dbReference type="Proteomes" id="UP000526501">
    <property type="component" value="Unassembled WGS sequence"/>
</dbReference>
<dbReference type="AlphaFoldDB" id="A0A7X1B805"/>
<comment type="similarity">
    <text evidence="3">Belongs to the glycosyl hydrolase 5 (cellulase A) family.</text>
</comment>
<evidence type="ECO:0000313" key="7">
    <source>
        <dbReference type="Proteomes" id="UP000526501"/>
    </source>
</evidence>